<dbReference type="GO" id="GO:0009103">
    <property type="term" value="P:lipopolysaccharide biosynthetic process"/>
    <property type="evidence" value="ECO:0007669"/>
    <property type="project" value="UniProtKB-ARBA"/>
</dbReference>
<dbReference type="GO" id="GO:0016763">
    <property type="term" value="F:pentosyltransferase activity"/>
    <property type="evidence" value="ECO:0007669"/>
    <property type="project" value="TreeGrafter"/>
</dbReference>
<feature type="transmembrane region" description="Helical" evidence="9">
    <location>
        <begin position="204"/>
        <end position="228"/>
    </location>
</feature>
<keyword evidence="4" id="KW-0808">Transferase</keyword>
<dbReference type="GO" id="GO:0010041">
    <property type="term" value="P:response to iron(III) ion"/>
    <property type="evidence" value="ECO:0007669"/>
    <property type="project" value="TreeGrafter"/>
</dbReference>
<dbReference type="Proteomes" id="UP000605992">
    <property type="component" value="Unassembled WGS sequence"/>
</dbReference>
<evidence type="ECO:0000256" key="1">
    <source>
        <dbReference type="ARBA" id="ARBA00004651"/>
    </source>
</evidence>
<keyword evidence="6 9" id="KW-1133">Transmembrane helix</keyword>
<comment type="caution">
    <text evidence="10">The sequence shown here is derived from an EMBL/GenBank/DDBJ whole genome shotgun (WGS) entry which is preliminary data.</text>
</comment>
<proteinExistence type="predicted"/>
<feature type="transmembrane region" description="Helical" evidence="9">
    <location>
        <begin position="338"/>
        <end position="355"/>
    </location>
</feature>
<keyword evidence="5 9" id="KW-0812">Transmembrane</keyword>
<keyword evidence="3" id="KW-0328">Glycosyltransferase</keyword>
<dbReference type="PANTHER" id="PTHR33908:SF3">
    <property type="entry name" value="UNDECAPRENYL PHOSPHATE-ALPHA-4-AMINO-4-DEOXY-L-ARABINOSE ARABINOSYL TRANSFERASE"/>
    <property type="match status" value="1"/>
</dbReference>
<feature type="transmembrane region" description="Helical" evidence="9">
    <location>
        <begin position="313"/>
        <end position="332"/>
    </location>
</feature>
<accession>A0A8J3V8T2</accession>
<evidence type="ECO:0000256" key="4">
    <source>
        <dbReference type="ARBA" id="ARBA00022679"/>
    </source>
</evidence>
<protein>
    <recommendedName>
        <fullName evidence="12">Glycosyltransferase RgtA/B/C/D-like domain-containing protein</fullName>
    </recommendedName>
</protein>
<feature type="transmembrane region" description="Helical" evidence="9">
    <location>
        <begin position="149"/>
        <end position="165"/>
    </location>
</feature>
<name>A0A8J3V8T2_9ACTN</name>
<evidence type="ECO:0000256" key="8">
    <source>
        <dbReference type="SAM" id="MobiDB-lite"/>
    </source>
</evidence>
<feature type="transmembrane region" description="Helical" evidence="9">
    <location>
        <begin position="177"/>
        <end position="198"/>
    </location>
</feature>
<evidence type="ECO:0000256" key="6">
    <source>
        <dbReference type="ARBA" id="ARBA00022989"/>
    </source>
</evidence>
<keyword evidence="2" id="KW-1003">Cell membrane</keyword>
<keyword evidence="11" id="KW-1185">Reference proteome</keyword>
<evidence type="ECO:0000256" key="5">
    <source>
        <dbReference type="ARBA" id="ARBA00022692"/>
    </source>
</evidence>
<feature type="region of interest" description="Disordered" evidence="8">
    <location>
        <begin position="23"/>
        <end position="48"/>
    </location>
</feature>
<sequence length="508" mass="54176">MVGSLLLAGEFFARYRLPMDSASDLRSRGPDGPSSVAGSVIESPGERAGRGRVDTAAVWVPAIVALALGSWRITVPSLWRDESVSGVVARLPLSYMRQLIGDIDAVHALYYLLLRPFAASGGSEFLLRLPSLLAFGAAAYGVAALGRRLAGPLAGLYGGLIYALLPMADRYAQEARSYAIVSAVAVLATWLLVAALSDASRRRYAAYAVSVFLLGSFHLYALLLLPAHALAVRLARPRRVLPWVISVAAACAALLPLVAVASGEREAQLFWVSPPDWRDVGAFFGEVAGNAAAAVVVLALAAYGAWRSRRTPVLALWVVLPLLGFFVISQVHPIYSPRYALFVVPALALLAGIGLERAASALRGGLAYAAPAVAVVLVGALTASTQVAIREPDSRPDDLRSLAAVLAAEERPGDGALYVPQRFHLFVSVYEAPYEHLVDLTNAPGVYEPRTPAEMTAAAAGLQRVWLISPDLTPRYANDPRLQALRRDFTSGPAKRFGSIRLALLTRK</sequence>
<evidence type="ECO:0000256" key="7">
    <source>
        <dbReference type="ARBA" id="ARBA00023136"/>
    </source>
</evidence>
<feature type="transmembrane region" description="Helical" evidence="9">
    <location>
        <begin position="367"/>
        <end position="389"/>
    </location>
</feature>
<evidence type="ECO:0008006" key="12">
    <source>
        <dbReference type="Google" id="ProtNLM"/>
    </source>
</evidence>
<comment type="subcellular location">
    <subcellularLocation>
        <location evidence="1">Cell membrane</location>
        <topology evidence="1">Multi-pass membrane protein</topology>
    </subcellularLocation>
</comment>
<feature type="transmembrane region" description="Helical" evidence="9">
    <location>
        <begin position="282"/>
        <end position="306"/>
    </location>
</feature>
<evidence type="ECO:0000256" key="3">
    <source>
        <dbReference type="ARBA" id="ARBA00022676"/>
    </source>
</evidence>
<keyword evidence="7 9" id="KW-0472">Membrane</keyword>
<organism evidence="10 11">
    <name type="scientific">Planotetraspora thailandica</name>
    <dbReference type="NCBI Taxonomy" id="487172"/>
    <lineage>
        <taxon>Bacteria</taxon>
        <taxon>Bacillati</taxon>
        <taxon>Actinomycetota</taxon>
        <taxon>Actinomycetes</taxon>
        <taxon>Streptosporangiales</taxon>
        <taxon>Streptosporangiaceae</taxon>
        <taxon>Planotetraspora</taxon>
    </lineage>
</organism>
<evidence type="ECO:0000313" key="11">
    <source>
        <dbReference type="Proteomes" id="UP000605992"/>
    </source>
</evidence>
<feature type="transmembrane region" description="Helical" evidence="9">
    <location>
        <begin position="240"/>
        <end position="262"/>
    </location>
</feature>
<dbReference type="GO" id="GO:0005886">
    <property type="term" value="C:plasma membrane"/>
    <property type="evidence" value="ECO:0007669"/>
    <property type="project" value="UniProtKB-SubCell"/>
</dbReference>
<dbReference type="InterPro" id="IPR050297">
    <property type="entry name" value="LipidA_mod_glycosyltrf_83"/>
</dbReference>
<evidence type="ECO:0000313" key="10">
    <source>
        <dbReference type="EMBL" id="GII57582.1"/>
    </source>
</evidence>
<dbReference type="AlphaFoldDB" id="A0A8J3V8T2"/>
<dbReference type="EMBL" id="BOOR01000053">
    <property type="protein sequence ID" value="GII57582.1"/>
    <property type="molecule type" value="Genomic_DNA"/>
</dbReference>
<evidence type="ECO:0000256" key="9">
    <source>
        <dbReference type="SAM" id="Phobius"/>
    </source>
</evidence>
<gene>
    <name evidence="10" type="ORF">Pth03_59710</name>
</gene>
<dbReference type="PANTHER" id="PTHR33908">
    <property type="entry name" value="MANNOSYLTRANSFERASE YKCB-RELATED"/>
    <property type="match status" value="1"/>
</dbReference>
<reference evidence="10" key="1">
    <citation type="submission" date="2021-01" db="EMBL/GenBank/DDBJ databases">
        <title>Whole genome shotgun sequence of Planotetraspora thailandica NBRC 104271.</title>
        <authorList>
            <person name="Komaki H."/>
            <person name="Tamura T."/>
        </authorList>
    </citation>
    <scope>NUCLEOTIDE SEQUENCE</scope>
    <source>
        <strain evidence="10">NBRC 104271</strain>
    </source>
</reference>
<evidence type="ECO:0000256" key="2">
    <source>
        <dbReference type="ARBA" id="ARBA00022475"/>
    </source>
</evidence>